<evidence type="ECO:0000256" key="2">
    <source>
        <dbReference type="ARBA" id="ARBA00005991"/>
    </source>
</evidence>
<feature type="region of interest" description="Disordered" evidence="6">
    <location>
        <begin position="1"/>
        <end position="35"/>
    </location>
</feature>
<dbReference type="CDD" id="cd12455">
    <property type="entry name" value="RRM_like_Smg4_UPF3"/>
    <property type="match status" value="1"/>
</dbReference>
<protein>
    <submittedName>
        <fullName evidence="8">Regulator of nonsense transcripts UPF3</fullName>
    </submittedName>
</protein>
<dbReference type="AlphaFoldDB" id="A0A8T9CEH0"/>
<proteinExistence type="inferred from homology"/>
<evidence type="ECO:0000256" key="1">
    <source>
        <dbReference type="ARBA" id="ARBA00004123"/>
    </source>
</evidence>
<dbReference type="InterPro" id="IPR000504">
    <property type="entry name" value="RRM_dom"/>
</dbReference>
<feature type="compositionally biased region" description="Polar residues" evidence="6">
    <location>
        <begin position="336"/>
        <end position="364"/>
    </location>
</feature>
<dbReference type="Pfam" id="PF03467">
    <property type="entry name" value="Smg4_UPF3"/>
    <property type="match status" value="1"/>
</dbReference>
<dbReference type="InterPro" id="IPR005120">
    <property type="entry name" value="UPF3_dom"/>
</dbReference>
<comment type="subcellular location">
    <subcellularLocation>
        <location evidence="1">Nucleus</location>
    </subcellularLocation>
</comment>
<dbReference type="GO" id="GO:0045727">
    <property type="term" value="P:positive regulation of translation"/>
    <property type="evidence" value="ECO:0007669"/>
    <property type="project" value="TreeGrafter"/>
</dbReference>
<feature type="compositionally biased region" description="Low complexity" evidence="6">
    <location>
        <begin position="378"/>
        <end position="390"/>
    </location>
</feature>
<dbReference type="InterPro" id="IPR035979">
    <property type="entry name" value="RBD_domain_sf"/>
</dbReference>
<evidence type="ECO:0000256" key="5">
    <source>
        <dbReference type="PROSITE-ProRule" id="PRU00176"/>
    </source>
</evidence>
<keyword evidence="3" id="KW-0866">Nonsense-mediated mRNA decay</keyword>
<comment type="similarity">
    <text evidence="2">Belongs to the RENT3 family.</text>
</comment>
<accession>A0A8T9CEH0</accession>
<reference evidence="8 9" key="1">
    <citation type="submission" date="2018-05" db="EMBL/GenBank/DDBJ databases">
        <title>Genome sequencing and assembly of the regulated plant pathogen Lachnellula willkommii and related sister species for the development of diagnostic species identification markers.</title>
        <authorList>
            <person name="Giroux E."/>
            <person name="Bilodeau G."/>
        </authorList>
    </citation>
    <scope>NUCLEOTIDE SEQUENCE [LARGE SCALE GENOMIC DNA]</scope>
    <source>
        <strain evidence="8 9">CBS 268.59</strain>
    </source>
</reference>
<organism evidence="8 9">
    <name type="scientific">Lachnellula suecica</name>
    <dbReference type="NCBI Taxonomy" id="602035"/>
    <lineage>
        <taxon>Eukaryota</taxon>
        <taxon>Fungi</taxon>
        <taxon>Dikarya</taxon>
        <taxon>Ascomycota</taxon>
        <taxon>Pezizomycotina</taxon>
        <taxon>Leotiomycetes</taxon>
        <taxon>Helotiales</taxon>
        <taxon>Lachnaceae</taxon>
        <taxon>Lachnellula</taxon>
    </lineage>
</organism>
<feature type="compositionally biased region" description="Basic and acidic residues" evidence="6">
    <location>
        <begin position="317"/>
        <end position="335"/>
    </location>
</feature>
<feature type="region of interest" description="Disordered" evidence="6">
    <location>
        <begin position="304"/>
        <end position="391"/>
    </location>
</feature>
<dbReference type="PANTHER" id="PTHR13112:SF0">
    <property type="entry name" value="FI21285P1"/>
    <property type="match status" value="1"/>
</dbReference>
<dbReference type="PANTHER" id="PTHR13112">
    <property type="entry name" value="UPF3 REGULATOR OF NONSENSE TRANSCRIPTS-LIKE PROTEIN"/>
    <property type="match status" value="1"/>
</dbReference>
<keyword evidence="9" id="KW-1185">Reference proteome</keyword>
<dbReference type="OrthoDB" id="18087at2759"/>
<feature type="compositionally biased region" description="Low complexity" evidence="6">
    <location>
        <begin position="24"/>
        <end position="34"/>
    </location>
</feature>
<comment type="caution">
    <text evidence="8">The sequence shown here is derived from an EMBL/GenBank/DDBJ whole genome shotgun (WGS) entry which is preliminary data.</text>
</comment>
<feature type="compositionally biased region" description="Gly residues" evidence="6">
    <location>
        <begin position="523"/>
        <end position="546"/>
    </location>
</feature>
<feature type="compositionally biased region" description="Low complexity" evidence="6">
    <location>
        <begin position="547"/>
        <end position="560"/>
    </location>
</feature>
<dbReference type="Pfam" id="PF00076">
    <property type="entry name" value="RRM_1"/>
    <property type="match status" value="1"/>
</dbReference>
<dbReference type="GO" id="GO:0000184">
    <property type="term" value="P:nuclear-transcribed mRNA catabolic process, nonsense-mediated decay"/>
    <property type="evidence" value="ECO:0007669"/>
    <property type="project" value="UniProtKB-KW"/>
</dbReference>
<feature type="domain" description="RRM" evidence="7">
    <location>
        <begin position="431"/>
        <end position="497"/>
    </location>
</feature>
<evidence type="ECO:0000313" key="9">
    <source>
        <dbReference type="Proteomes" id="UP000469558"/>
    </source>
</evidence>
<dbReference type="GO" id="GO:0005737">
    <property type="term" value="C:cytoplasm"/>
    <property type="evidence" value="ECO:0007669"/>
    <property type="project" value="TreeGrafter"/>
</dbReference>
<keyword evidence="5" id="KW-0694">RNA-binding</keyword>
<evidence type="ECO:0000259" key="7">
    <source>
        <dbReference type="PROSITE" id="PS50102"/>
    </source>
</evidence>
<name>A0A8T9CEH0_9HELO</name>
<evidence type="ECO:0000256" key="3">
    <source>
        <dbReference type="ARBA" id="ARBA00023161"/>
    </source>
</evidence>
<dbReference type="GO" id="GO:0003729">
    <property type="term" value="F:mRNA binding"/>
    <property type="evidence" value="ECO:0007669"/>
    <property type="project" value="TreeGrafter"/>
</dbReference>
<dbReference type="PROSITE" id="PS50102">
    <property type="entry name" value="RRM"/>
    <property type="match status" value="1"/>
</dbReference>
<evidence type="ECO:0000313" key="8">
    <source>
        <dbReference type="EMBL" id="TVY81253.1"/>
    </source>
</evidence>
<dbReference type="SUPFAM" id="SSF54928">
    <property type="entry name" value="RNA-binding domain, RBD"/>
    <property type="match status" value="2"/>
</dbReference>
<evidence type="ECO:0000256" key="4">
    <source>
        <dbReference type="ARBA" id="ARBA00023242"/>
    </source>
</evidence>
<dbReference type="Proteomes" id="UP000469558">
    <property type="component" value="Unassembled WGS sequence"/>
</dbReference>
<feature type="region of interest" description="Disordered" evidence="6">
    <location>
        <begin position="201"/>
        <end position="292"/>
    </location>
</feature>
<dbReference type="FunFam" id="3.30.70.330:FF:000637">
    <property type="entry name" value="Nonsense-mediated mRNA decay protein Upf3, putative"/>
    <property type="match status" value="1"/>
</dbReference>
<sequence>MASTHRAPANGVLPVTANQTSGNAPKPASKPSAPRLKVMIRRLPPALTEAEFFSVLGEDWNLAQGKVDWFLYKPGKDSKDPSKPSRPSRAYLHLTSDDYLMSLSDIVRQSVFEDAQNTFNSPCLIGPPTVEFAPYGRTPGGRRRVDARAGTIDQDAEFMAFLEGLANPATGKEASTEALVDGAPATKEKVTMTPLVQFIKDKKSSKSREAAVKAAKKQEAHLAKGKGVKDSPEKKGKGDKMVEKAAKEAVKILNREASTKSGASSSSTKSDSSESSGIPKLDLGKVPGRQKAAVTQAHIRMLQRDLGLSPAQASRQVKRDNDDAKKAERAAEKSATETNDAVPSQSAQSAVPTAPKGSTPQVNSRRNRAKGTESEAKTSSPNTTPSTPTPMVLLKKPEAVQTTPTAPAARPAPTVAPRKPQAVAASFAGATQAFVKHANPSQGVTEPLLKEAMEKFGAVSHVEIDKRKGFAYVDFNDSEGLKKAMAANPISVAQGTVHVMQRKGTSLPPEKKPAHAVPHPAQRGGGRRGGTIGRRGGRGAGRGGGNAAPSSAPTGPAAKG</sequence>
<keyword evidence="4" id="KW-0539">Nucleus</keyword>
<feature type="compositionally biased region" description="Low complexity" evidence="6">
    <location>
        <begin position="259"/>
        <end position="277"/>
    </location>
</feature>
<dbReference type="Gene3D" id="3.30.70.330">
    <property type="match status" value="2"/>
</dbReference>
<dbReference type="EMBL" id="QGMK01000513">
    <property type="protein sequence ID" value="TVY81253.1"/>
    <property type="molecule type" value="Genomic_DNA"/>
</dbReference>
<dbReference type="InterPro" id="IPR012677">
    <property type="entry name" value="Nucleotide-bd_a/b_plait_sf"/>
</dbReference>
<dbReference type="InterPro" id="IPR039722">
    <property type="entry name" value="Upf3"/>
</dbReference>
<dbReference type="CDD" id="cd00590">
    <property type="entry name" value="RRM_SF"/>
    <property type="match status" value="1"/>
</dbReference>
<dbReference type="SMART" id="SM00360">
    <property type="entry name" value="RRM"/>
    <property type="match status" value="1"/>
</dbReference>
<feature type="compositionally biased region" description="Basic and acidic residues" evidence="6">
    <location>
        <begin position="201"/>
        <end position="258"/>
    </location>
</feature>
<gene>
    <name evidence="8" type="primary">UPF3</name>
    <name evidence="8" type="ORF">LSUE1_G006764</name>
</gene>
<evidence type="ECO:0000256" key="6">
    <source>
        <dbReference type="SAM" id="MobiDB-lite"/>
    </source>
</evidence>
<dbReference type="GO" id="GO:0005730">
    <property type="term" value="C:nucleolus"/>
    <property type="evidence" value="ECO:0007669"/>
    <property type="project" value="TreeGrafter"/>
</dbReference>
<feature type="region of interest" description="Disordered" evidence="6">
    <location>
        <begin position="502"/>
        <end position="560"/>
    </location>
</feature>